<dbReference type="GO" id="GO:0006352">
    <property type="term" value="P:DNA-templated transcription initiation"/>
    <property type="evidence" value="ECO:0007669"/>
    <property type="project" value="InterPro"/>
</dbReference>
<feature type="domain" description="RNA polymerase sigma factor 70 region 4 type 2" evidence="7">
    <location>
        <begin position="124"/>
        <end position="175"/>
    </location>
</feature>
<dbReference type="SUPFAM" id="SSF88659">
    <property type="entry name" value="Sigma3 and sigma4 domains of RNA polymerase sigma factors"/>
    <property type="match status" value="1"/>
</dbReference>
<evidence type="ECO:0000313" key="9">
    <source>
        <dbReference type="Proteomes" id="UP000249016"/>
    </source>
</evidence>
<dbReference type="InterPro" id="IPR039425">
    <property type="entry name" value="RNA_pol_sigma-70-like"/>
</dbReference>
<gene>
    <name evidence="8" type="ORF">HMF3257_04350</name>
</gene>
<dbReference type="InterPro" id="IPR036388">
    <property type="entry name" value="WH-like_DNA-bd_sf"/>
</dbReference>
<evidence type="ECO:0000259" key="6">
    <source>
        <dbReference type="Pfam" id="PF04542"/>
    </source>
</evidence>
<dbReference type="GO" id="GO:0003677">
    <property type="term" value="F:DNA binding"/>
    <property type="evidence" value="ECO:0007669"/>
    <property type="project" value="UniProtKB-KW"/>
</dbReference>
<feature type="domain" description="RNA polymerase sigma-70 region 2" evidence="6">
    <location>
        <begin position="27"/>
        <end position="94"/>
    </location>
</feature>
<evidence type="ECO:0000256" key="1">
    <source>
        <dbReference type="ARBA" id="ARBA00010641"/>
    </source>
</evidence>
<evidence type="ECO:0000256" key="5">
    <source>
        <dbReference type="ARBA" id="ARBA00023163"/>
    </source>
</evidence>
<dbReference type="InterPro" id="IPR013324">
    <property type="entry name" value="RNA_pol_sigma_r3/r4-like"/>
</dbReference>
<evidence type="ECO:0000256" key="3">
    <source>
        <dbReference type="ARBA" id="ARBA00023082"/>
    </source>
</evidence>
<dbReference type="AlphaFoldDB" id="A0A327NIQ9"/>
<dbReference type="RefSeq" id="WP_111340697.1">
    <property type="nucleotide sequence ID" value="NZ_QLII01000001.1"/>
</dbReference>
<keyword evidence="3" id="KW-0731">Sigma factor</keyword>
<comment type="similarity">
    <text evidence="1">Belongs to the sigma-70 factor family. ECF subfamily.</text>
</comment>
<dbReference type="PANTHER" id="PTHR43133">
    <property type="entry name" value="RNA POLYMERASE ECF-TYPE SIGMA FACTO"/>
    <property type="match status" value="1"/>
</dbReference>
<dbReference type="Gene3D" id="1.10.1740.10">
    <property type="match status" value="1"/>
</dbReference>
<dbReference type="EMBL" id="QLII01000001">
    <property type="protein sequence ID" value="RAI73824.1"/>
    <property type="molecule type" value="Genomic_DNA"/>
</dbReference>
<evidence type="ECO:0000259" key="7">
    <source>
        <dbReference type="Pfam" id="PF08281"/>
    </source>
</evidence>
<dbReference type="NCBIfam" id="TIGR02937">
    <property type="entry name" value="sigma70-ECF"/>
    <property type="match status" value="1"/>
</dbReference>
<protein>
    <submittedName>
        <fullName evidence="8">RNA polymerase subunit sigma-70</fullName>
    </submittedName>
</protein>
<evidence type="ECO:0000256" key="4">
    <source>
        <dbReference type="ARBA" id="ARBA00023125"/>
    </source>
</evidence>
<dbReference type="SUPFAM" id="SSF88946">
    <property type="entry name" value="Sigma2 domain of RNA polymerase sigma factors"/>
    <property type="match status" value="1"/>
</dbReference>
<name>A0A327NIQ9_9BACT</name>
<accession>A0A327NIQ9</accession>
<proteinExistence type="inferred from homology"/>
<dbReference type="Gene3D" id="1.10.10.10">
    <property type="entry name" value="Winged helix-like DNA-binding domain superfamily/Winged helix DNA-binding domain"/>
    <property type="match status" value="1"/>
</dbReference>
<organism evidence="8 9">
    <name type="scientific">Spirosoma telluris</name>
    <dbReference type="NCBI Taxonomy" id="2183553"/>
    <lineage>
        <taxon>Bacteria</taxon>
        <taxon>Pseudomonadati</taxon>
        <taxon>Bacteroidota</taxon>
        <taxon>Cytophagia</taxon>
        <taxon>Cytophagales</taxon>
        <taxon>Cytophagaceae</taxon>
        <taxon>Spirosoma</taxon>
    </lineage>
</organism>
<keyword evidence="5" id="KW-0804">Transcription</keyword>
<dbReference type="OrthoDB" id="1027298at2"/>
<reference evidence="8 9" key="1">
    <citation type="submission" date="2018-06" db="EMBL/GenBank/DDBJ databases">
        <title>Spirosoma sp. HMF3257 Genome sequencing and assembly.</title>
        <authorList>
            <person name="Kang H."/>
            <person name="Cha I."/>
            <person name="Kim H."/>
            <person name="Kang J."/>
            <person name="Joh K."/>
        </authorList>
    </citation>
    <scope>NUCLEOTIDE SEQUENCE [LARGE SCALE GENOMIC DNA]</scope>
    <source>
        <strain evidence="8 9">HMF3257</strain>
    </source>
</reference>
<keyword evidence="4" id="KW-0238">DNA-binding</keyword>
<dbReference type="InterPro" id="IPR013249">
    <property type="entry name" value="RNA_pol_sigma70_r4_t2"/>
</dbReference>
<dbReference type="Pfam" id="PF04542">
    <property type="entry name" value="Sigma70_r2"/>
    <property type="match status" value="1"/>
</dbReference>
<comment type="caution">
    <text evidence="8">The sequence shown here is derived from an EMBL/GenBank/DDBJ whole genome shotgun (WGS) entry which is preliminary data.</text>
</comment>
<dbReference type="PANTHER" id="PTHR43133:SF8">
    <property type="entry name" value="RNA POLYMERASE SIGMA FACTOR HI_1459-RELATED"/>
    <property type="match status" value="1"/>
</dbReference>
<dbReference type="Proteomes" id="UP000249016">
    <property type="component" value="Unassembled WGS sequence"/>
</dbReference>
<dbReference type="InterPro" id="IPR013325">
    <property type="entry name" value="RNA_pol_sigma_r2"/>
</dbReference>
<evidence type="ECO:0000256" key="2">
    <source>
        <dbReference type="ARBA" id="ARBA00023015"/>
    </source>
</evidence>
<dbReference type="Pfam" id="PF08281">
    <property type="entry name" value="Sigma70_r4_2"/>
    <property type="match status" value="1"/>
</dbReference>
<keyword evidence="9" id="KW-1185">Reference proteome</keyword>
<dbReference type="GO" id="GO:0016987">
    <property type="term" value="F:sigma factor activity"/>
    <property type="evidence" value="ECO:0007669"/>
    <property type="project" value="UniProtKB-KW"/>
</dbReference>
<dbReference type="InterPro" id="IPR014284">
    <property type="entry name" value="RNA_pol_sigma-70_dom"/>
</dbReference>
<dbReference type="CDD" id="cd06171">
    <property type="entry name" value="Sigma70_r4"/>
    <property type="match status" value="1"/>
</dbReference>
<evidence type="ECO:0000313" key="8">
    <source>
        <dbReference type="EMBL" id="RAI73824.1"/>
    </source>
</evidence>
<dbReference type="InterPro" id="IPR007627">
    <property type="entry name" value="RNA_pol_sigma70_r2"/>
</dbReference>
<keyword evidence="2" id="KW-0805">Transcription regulation</keyword>
<sequence>MKRISSTANQLLRQHSRISSPDTFEALYKQYVNKVYRKCLSMTKDADMAQDYTQDIFIKAFEKFDSFQNRSTFSTWLYSISYNYCADQLRLAKRLPTTAWVPENVAHDIPDIPEDYLHEESLKLVRQSMEKLSVKERTLLRLKYEDGLTIDEIADLYALKPSAVKMRLKRSREKIQILCARLYTV</sequence>